<feature type="binding site" evidence="12">
    <location>
        <begin position="275"/>
        <end position="277"/>
    </location>
    <ligand>
        <name>GTP</name>
        <dbReference type="ChEBI" id="CHEBI:37565"/>
    </ligand>
</feature>
<dbReference type="SUPFAM" id="SSF102114">
    <property type="entry name" value="Radical SAM enzymes"/>
    <property type="match status" value="1"/>
</dbReference>
<dbReference type="PROSITE" id="PS51918">
    <property type="entry name" value="RADICAL_SAM"/>
    <property type="match status" value="1"/>
</dbReference>
<dbReference type="NCBIfam" id="TIGR02666">
    <property type="entry name" value="moaA"/>
    <property type="match status" value="1"/>
</dbReference>
<dbReference type="CDD" id="cd21117">
    <property type="entry name" value="Twitch_MoaA"/>
    <property type="match status" value="1"/>
</dbReference>
<dbReference type="InterPro" id="IPR000385">
    <property type="entry name" value="MoaA_NifB_PqqE_Fe-S-bd_CS"/>
</dbReference>
<dbReference type="SFLD" id="SFLDG01386">
    <property type="entry name" value="main_SPASM_domain-containing"/>
    <property type="match status" value="1"/>
</dbReference>
<dbReference type="InterPro" id="IPR050105">
    <property type="entry name" value="MoCo_biosynth_MoaA/MoaC"/>
</dbReference>
<keyword evidence="7 12" id="KW-0411">Iron-sulfur</keyword>
<sequence>MSVQIPLRVVHGDELNEAVLQDQHGRRFSYLRLSVTDVCNFRCNYCLPDGYQCHDQQQPLSLAEIRTIALAFARMGTRKIRITGGEPSLRKDLTDIIRTLKATPGIDTVALTTNGYRLTHQIRDWAAAGLDQLNVSIDSLDPKQFRAITGHDKLQEILAGIELAKELGIKSIKVNAVLLKGWNANELPEFLAWLKNTQVTLRFIELMQTGDNAEFFDANHVSGEKVREQLLQNGWQPRLRQAHSGPAQEFSHPDYQGNIGLIMPYSKDFCSSCNRLRISSQGKLHLCLFGDEGYELRPLLSAADEDLICQRIRELLLGKKATHFLHDGQTGAMQHFSMLGG</sequence>
<comment type="function">
    <text evidence="12">Catalyzes the cyclization of GTP to (8S)-3',8-cyclo-7,8-dihydroguanosine 5'-triphosphate.</text>
</comment>
<dbReference type="Proteomes" id="UP000714380">
    <property type="component" value="Unassembled WGS sequence"/>
</dbReference>
<feature type="binding site" evidence="12">
    <location>
        <position position="45"/>
    </location>
    <ligand>
        <name>S-adenosyl-L-methionine</name>
        <dbReference type="ChEBI" id="CHEBI:59789"/>
    </ligand>
</feature>
<feature type="binding site" evidence="12">
    <location>
        <position position="136"/>
    </location>
    <ligand>
        <name>S-adenosyl-L-methionine</name>
        <dbReference type="ChEBI" id="CHEBI:59789"/>
    </ligand>
</feature>
<dbReference type="SMART" id="SM00729">
    <property type="entry name" value="Elp3"/>
    <property type="match status" value="1"/>
</dbReference>
<dbReference type="PANTHER" id="PTHR22960">
    <property type="entry name" value="MOLYBDOPTERIN COFACTOR SYNTHESIS PROTEIN A"/>
    <property type="match status" value="1"/>
</dbReference>
<accession>A0ABS7ZKA1</accession>
<dbReference type="PROSITE" id="PS01305">
    <property type="entry name" value="MOAA_NIFB_PQQE"/>
    <property type="match status" value="1"/>
</dbReference>
<evidence type="ECO:0000256" key="1">
    <source>
        <dbReference type="ARBA" id="ARBA00012167"/>
    </source>
</evidence>
<keyword evidence="9 12" id="KW-0501">Molybdenum cofactor biosynthesis</keyword>
<comment type="pathway">
    <text evidence="12">Cofactor biosynthesis; molybdopterin biosynthesis.</text>
</comment>
<evidence type="ECO:0000256" key="3">
    <source>
        <dbReference type="ARBA" id="ARBA00022691"/>
    </source>
</evidence>
<reference evidence="14 15" key="1">
    <citation type="submission" date="2020-12" db="EMBL/GenBank/DDBJ databases">
        <title>Novel Thalassolituus-related marine hydrocarbonoclastic bacteria mediated algae-derived hydrocarbons mineralization in twilight zone of the northern South China Sea.</title>
        <authorList>
            <person name="Dong C."/>
        </authorList>
    </citation>
    <scope>NUCLEOTIDE SEQUENCE [LARGE SCALE GENOMIC DNA]</scope>
    <source>
        <strain evidence="14 15">IMCC1826</strain>
    </source>
</reference>
<dbReference type="Pfam" id="PF04055">
    <property type="entry name" value="Radical_SAM"/>
    <property type="match status" value="1"/>
</dbReference>
<evidence type="ECO:0000256" key="9">
    <source>
        <dbReference type="ARBA" id="ARBA00023150"/>
    </source>
</evidence>
<dbReference type="EMBL" id="JAEDAH010000003">
    <property type="protein sequence ID" value="MCA6062128.1"/>
    <property type="molecule type" value="Genomic_DNA"/>
</dbReference>
<keyword evidence="4 12" id="KW-0479">Metal-binding</keyword>
<keyword evidence="6 12" id="KW-0408">Iron</keyword>
<dbReference type="InterPro" id="IPR058240">
    <property type="entry name" value="rSAM_sf"/>
</dbReference>
<dbReference type="SFLD" id="SFLDG01383">
    <property type="entry name" value="cyclic_pyranopterin_phosphate"/>
    <property type="match status" value="1"/>
</dbReference>
<evidence type="ECO:0000256" key="11">
    <source>
        <dbReference type="ARBA" id="ARBA00048697"/>
    </source>
</evidence>
<evidence type="ECO:0000313" key="15">
    <source>
        <dbReference type="Proteomes" id="UP000714380"/>
    </source>
</evidence>
<dbReference type="EC" id="4.1.99.22" evidence="1 12"/>
<evidence type="ECO:0000256" key="10">
    <source>
        <dbReference type="ARBA" id="ARBA00023239"/>
    </source>
</evidence>
<comment type="catalytic activity">
    <reaction evidence="11 12">
        <text>GTP + AH2 + S-adenosyl-L-methionine = (8S)-3',8-cyclo-7,8-dihydroguanosine 5'-triphosphate + 5'-deoxyadenosine + L-methionine + A + H(+)</text>
        <dbReference type="Rhea" id="RHEA:49576"/>
        <dbReference type="ChEBI" id="CHEBI:13193"/>
        <dbReference type="ChEBI" id="CHEBI:15378"/>
        <dbReference type="ChEBI" id="CHEBI:17319"/>
        <dbReference type="ChEBI" id="CHEBI:17499"/>
        <dbReference type="ChEBI" id="CHEBI:37565"/>
        <dbReference type="ChEBI" id="CHEBI:57844"/>
        <dbReference type="ChEBI" id="CHEBI:59789"/>
        <dbReference type="ChEBI" id="CHEBI:131766"/>
        <dbReference type="EC" id="4.1.99.22"/>
    </reaction>
</comment>
<evidence type="ECO:0000259" key="13">
    <source>
        <dbReference type="PROSITE" id="PS51918"/>
    </source>
</evidence>
<organism evidence="14 15">
    <name type="scientific">Thalassolituus marinus</name>
    <dbReference type="NCBI Taxonomy" id="671053"/>
    <lineage>
        <taxon>Bacteria</taxon>
        <taxon>Pseudomonadati</taxon>
        <taxon>Pseudomonadota</taxon>
        <taxon>Gammaproteobacteria</taxon>
        <taxon>Oceanospirillales</taxon>
        <taxon>Oceanospirillaceae</taxon>
        <taxon>Thalassolituus</taxon>
    </lineage>
</organism>
<dbReference type="Pfam" id="PF06463">
    <property type="entry name" value="Mob_synth_C"/>
    <property type="match status" value="1"/>
</dbReference>
<feature type="binding site" evidence="12">
    <location>
        <position position="39"/>
    </location>
    <ligand>
        <name>[4Fe-4S] cluster</name>
        <dbReference type="ChEBI" id="CHEBI:49883"/>
        <label>1</label>
        <note>4Fe-4S-S-AdoMet</note>
    </ligand>
</feature>
<feature type="binding site" evidence="12">
    <location>
        <position position="207"/>
    </location>
    <ligand>
        <name>S-adenosyl-L-methionine</name>
        <dbReference type="ChEBI" id="CHEBI:59789"/>
    </ligand>
</feature>
<evidence type="ECO:0000256" key="2">
    <source>
        <dbReference type="ARBA" id="ARBA00022485"/>
    </source>
</evidence>
<evidence type="ECO:0000256" key="4">
    <source>
        <dbReference type="ARBA" id="ARBA00022723"/>
    </source>
</evidence>
<feature type="domain" description="Radical SAM core" evidence="13">
    <location>
        <begin position="23"/>
        <end position="246"/>
    </location>
</feature>
<dbReference type="InterPro" id="IPR007197">
    <property type="entry name" value="rSAM"/>
</dbReference>
<proteinExistence type="inferred from homology"/>
<feature type="binding site" evidence="12">
    <location>
        <position position="112"/>
    </location>
    <ligand>
        <name>GTP</name>
        <dbReference type="ChEBI" id="CHEBI:37565"/>
    </ligand>
</feature>
<keyword evidence="10 12" id="KW-0456">Lyase</keyword>
<comment type="caution">
    <text evidence="14">The sequence shown here is derived from an EMBL/GenBank/DDBJ whole genome shotgun (WGS) entry which is preliminary data.</text>
</comment>
<gene>
    <name evidence="12 14" type="primary">moaA</name>
    <name evidence="14" type="ORF">I9W95_00750</name>
</gene>
<comment type="similarity">
    <text evidence="12">Belongs to the radical SAM superfamily. MoaA family.</text>
</comment>
<dbReference type="InterPro" id="IPR013483">
    <property type="entry name" value="MoaA"/>
</dbReference>
<feature type="binding site" evidence="12">
    <location>
        <position position="46"/>
    </location>
    <ligand>
        <name>[4Fe-4S] cluster</name>
        <dbReference type="ChEBI" id="CHEBI:49883"/>
        <label>1</label>
        <note>4Fe-4S-S-AdoMet</note>
    </ligand>
</feature>
<dbReference type="SFLD" id="SFLDS00029">
    <property type="entry name" value="Radical_SAM"/>
    <property type="match status" value="1"/>
</dbReference>
<dbReference type="SFLD" id="SFLDG01067">
    <property type="entry name" value="SPASM/twitch_domain_containing"/>
    <property type="match status" value="1"/>
</dbReference>
<feature type="binding site" evidence="12">
    <location>
        <position position="287"/>
    </location>
    <ligand>
        <name>[4Fe-4S] cluster</name>
        <dbReference type="ChEBI" id="CHEBI:49883"/>
        <label>2</label>
        <note>4Fe-4S-substrate</note>
    </ligand>
</feature>
<keyword evidence="2 12" id="KW-0004">4Fe-4S</keyword>
<evidence type="ECO:0000256" key="6">
    <source>
        <dbReference type="ARBA" id="ARBA00023004"/>
    </source>
</evidence>
<dbReference type="InterPro" id="IPR013785">
    <property type="entry name" value="Aldolase_TIM"/>
</dbReference>
<keyword evidence="5 12" id="KW-0547">Nucleotide-binding</keyword>
<feature type="binding site" evidence="12">
    <location>
        <position position="43"/>
    </location>
    <ligand>
        <name>[4Fe-4S] cluster</name>
        <dbReference type="ChEBI" id="CHEBI:49883"/>
        <label>1</label>
        <note>4Fe-4S-S-AdoMet</note>
    </ligand>
</feature>
<evidence type="ECO:0000313" key="14">
    <source>
        <dbReference type="EMBL" id="MCA6062128.1"/>
    </source>
</evidence>
<evidence type="ECO:0000256" key="8">
    <source>
        <dbReference type="ARBA" id="ARBA00023134"/>
    </source>
</evidence>
<dbReference type="HAMAP" id="MF_01225_B">
    <property type="entry name" value="MoaA_B"/>
    <property type="match status" value="1"/>
</dbReference>
<evidence type="ECO:0000256" key="12">
    <source>
        <dbReference type="HAMAP-Rule" id="MF_01225"/>
    </source>
</evidence>
<keyword evidence="8 12" id="KW-0342">GTP-binding</keyword>
<dbReference type="CDD" id="cd01335">
    <property type="entry name" value="Radical_SAM"/>
    <property type="match status" value="1"/>
</dbReference>
<comment type="subunit">
    <text evidence="12">Monomer and homodimer.</text>
</comment>
<feature type="binding site" evidence="12">
    <location>
        <position position="81"/>
    </location>
    <ligand>
        <name>GTP</name>
        <dbReference type="ChEBI" id="CHEBI:37565"/>
    </ligand>
</feature>
<feature type="binding site" evidence="12">
    <location>
        <position position="273"/>
    </location>
    <ligand>
        <name>[4Fe-4S] cluster</name>
        <dbReference type="ChEBI" id="CHEBI:49883"/>
        <label>2</label>
        <note>4Fe-4S-substrate</note>
    </ligand>
</feature>
<dbReference type="InterPro" id="IPR040064">
    <property type="entry name" value="MoaA-like"/>
</dbReference>
<dbReference type="PANTHER" id="PTHR22960:SF28">
    <property type="entry name" value="GTP 3',8-CYCLASE"/>
    <property type="match status" value="1"/>
</dbReference>
<comment type="cofactor">
    <cofactor evidence="12">
        <name>[4Fe-4S] cluster</name>
        <dbReference type="ChEBI" id="CHEBI:49883"/>
    </cofactor>
    <text evidence="12">Binds 2 [4Fe-4S] clusters. Binds 1 [4Fe-4S] cluster coordinated with 3 cysteines and an exchangeable S-adenosyl-L-methionine and 1 [4Fe-4S] cluster coordinated with 3 cysteines and the GTP-derived substrate.</text>
</comment>
<keyword evidence="3 12" id="KW-0949">S-adenosyl-L-methionine</keyword>
<feature type="binding site" evidence="12">
    <location>
        <position position="85"/>
    </location>
    <ligand>
        <name>S-adenosyl-L-methionine</name>
        <dbReference type="ChEBI" id="CHEBI:59789"/>
    </ligand>
</feature>
<dbReference type="Gene3D" id="3.20.20.70">
    <property type="entry name" value="Aldolase class I"/>
    <property type="match status" value="1"/>
</dbReference>
<name>A0ABS7ZKA1_9GAMM</name>
<dbReference type="InterPro" id="IPR010505">
    <property type="entry name" value="MoaA_twitch"/>
</dbReference>
<keyword evidence="15" id="KW-1185">Reference proteome</keyword>
<dbReference type="RefSeq" id="WP_225670719.1">
    <property type="nucleotide sequence ID" value="NZ_JAEDAH010000003.1"/>
</dbReference>
<feature type="binding site" evidence="12">
    <location>
        <position position="32"/>
    </location>
    <ligand>
        <name>GTP</name>
        <dbReference type="ChEBI" id="CHEBI:37565"/>
    </ligand>
</feature>
<feature type="binding site" evidence="12">
    <location>
        <position position="173"/>
    </location>
    <ligand>
        <name>GTP</name>
        <dbReference type="ChEBI" id="CHEBI:37565"/>
    </ligand>
</feature>
<evidence type="ECO:0000256" key="7">
    <source>
        <dbReference type="ARBA" id="ARBA00023014"/>
    </source>
</evidence>
<feature type="binding site" evidence="12">
    <location>
        <position position="270"/>
    </location>
    <ligand>
        <name>[4Fe-4S] cluster</name>
        <dbReference type="ChEBI" id="CHEBI:49883"/>
        <label>2</label>
        <note>4Fe-4S-substrate</note>
    </ligand>
</feature>
<evidence type="ECO:0000256" key="5">
    <source>
        <dbReference type="ARBA" id="ARBA00022741"/>
    </source>
</evidence>
<protein>
    <recommendedName>
        <fullName evidence="1 12">GTP 3',8-cyclase</fullName>
        <ecNumber evidence="1 12">4.1.99.22</ecNumber>
    </recommendedName>
    <alternativeName>
        <fullName evidence="12">Molybdenum cofactor biosynthesis protein A</fullName>
    </alternativeName>
</protein>
<dbReference type="InterPro" id="IPR006638">
    <property type="entry name" value="Elp3/MiaA/NifB-like_rSAM"/>
</dbReference>